<dbReference type="Proteomes" id="UP000095300">
    <property type="component" value="Unassembled WGS sequence"/>
</dbReference>
<reference evidence="2" key="1">
    <citation type="submission" date="2020-05" db="UniProtKB">
        <authorList>
            <consortium name="EnsemblMetazoa"/>
        </authorList>
    </citation>
    <scope>IDENTIFICATION</scope>
    <source>
        <strain evidence="2">USDA</strain>
    </source>
</reference>
<evidence type="ECO:0000313" key="3">
    <source>
        <dbReference type="Proteomes" id="UP000095300"/>
    </source>
</evidence>
<dbReference type="Pfam" id="PF06477">
    <property type="entry name" value="DUF1091"/>
    <property type="match status" value="1"/>
</dbReference>
<evidence type="ECO:0000256" key="1">
    <source>
        <dbReference type="SAM" id="SignalP"/>
    </source>
</evidence>
<dbReference type="KEGG" id="scac:106082673"/>
<dbReference type="PANTHER" id="PTHR20898">
    <property type="entry name" value="DAEDALUS ON 3-RELATED-RELATED"/>
    <property type="match status" value="1"/>
</dbReference>
<name>A0A1I8Q511_STOCA</name>
<feature type="signal peptide" evidence="1">
    <location>
        <begin position="1"/>
        <end position="20"/>
    </location>
</feature>
<dbReference type="PANTHER" id="PTHR20898:SF0">
    <property type="entry name" value="DAEDALUS ON 3-RELATED"/>
    <property type="match status" value="1"/>
</dbReference>
<dbReference type="VEuPathDB" id="VectorBase:SCAU013963"/>
<protein>
    <submittedName>
        <fullName evidence="2">Uncharacterized protein</fullName>
    </submittedName>
</protein>
<organism evidence="2 3">
    <name type="scientific">Stomoxys calcitrans</name>
    <name type="common">Stable fly</name>
    <name type="synonym">Conops calcitrans</name>
    <dbReference type="NCBI Taxonomy" id="35570"/>
    <lineage>
        <taxon>Eukaryota</taxon>
        <taxon>Metazoa</taxon>
        <taxon>Ecdysozoa</taxon>
        <taxon>Arthropoda</taxon>
        <taxon>Hexapoda</taxon>
        <taxon>Insecta</taxon>
        <taxon>Pterygota</taxon>
        <taxon>Neoptera</taxon>
        <taxon>Endopterygota</taxon>
        <taxon>Diptera</taxon>
        <taxon>Brachycera</taxon>
        <taxon>Muscomorpha</taxon>
        <taxon>Muscoidea</taxon>
        <taxon>Muscidae</taxon>
        <taxon>Stomoxys</taxon>
    </lineage>
</organism>
<keyword evidence="1" id="KW-0732">Signal</keyword>
<accession>A0A1I8Q511</accession>
<gene>
    <name evidence="2" type="primary">106082673</name>
</gene>
<dbReference type="AlphaFoldDB" id="A0A1I8Q511"/>
<evidence type="ECO:0000313" key="2">
    <source>
        <dbReference type="EnsemblMetazoa" id="SCAU013963-PA"/>
    </source>
</evidence>
<feature type="chain" id="PRO_5009327769" evidence="1">
    <location>
        <begin position="21"/>
        <end position="186"/>
    </location>
</feature>
<dbReference type="EnsemblMetazoa" id="SCAU013963-RA">
    <property type="protein sequence ID" value="SCAU013963-PA"/>
    <property type="gene ID" value="SCAU013963"/>
</dbReference>
<dbReference type="OrthoDB" id="7815025at2759"/>
<dbReference type="InterPro" id="IPR010512">
    <property type="entry name" value="DUF1091"/>
</dbReference>
<keyword evidence="3" id="KW-1185">Reference proteome</keyword>
<proteinExistence type="predicted"/>
<sequence>MLKNILTCLIALNVFLINQAFIKNNFNLECYRVTCEIVNPKVMKQFECSYKKLGPKRYSGSGLVMFNQQLDKKFDIHIKIYVAPRGKIVKFLDWKLNVCDTLYAGVSLPLARKIMWDVLKNSNFPRKCPFQANFLYNSSNIIVDESYFPKFTPSPMDLNISFEYIENQERFAIQRIFGATVPNARR</sequence>